<feature type="signal peptide" evidence="1">
    <location>
        <begin position="1"/>
        <end position="19"/>
    </location>
</feature>
<reference evidence="2" key="1">
    <citation type="journal article" date="2018" name="PLoS Negl. Trop. Dis.">
        <title>An insight into the salivary gland and fat body transcriptome of Panstrongylus lignarius (Hemiptera: Heteroptera), the main vector of Chagas disease in Peru.</title>
        <authorList>
            <person name="Nevoa J.C."/>
            <person name="Mendes M.T."/>
            <person name="da Silva M.V."/>
            <person name="Soares S.C."/>
            <person name="Oliveira C.J.F."/>
            <person name="Ribeiro J.M.C."/>
        </authorList>
    </citation>
    <scope>NUCLEOTIDE SEQUENCE</scope>
</reference>
<protein>
    <submittedName>
        <fullName evidence="2">Putative secreted protein</fullName>
    </submittedName>
</protein>
<dbReference type="EMBL" id="GFTR01000637">
    <property type="protein sequence ID" value="JAW15789.1"/>
    <property type="molecule type" value="Transcribed_RNA"/>
</dbReference>
<sequence>MEKFPVSFFLLLLFDNFLSLDLPLLKSPKQVLCDLVLAGKLLFCFSKLVVNFSRASSHSSSLSPNLLQCCPLLSKT</sequence>
<proteinExistence type="predicted"/>
<keyword evidence="1" id="KW-0732">Signal</keyword>
<organism evidence="2">
    <name type="scientific">Panstrongylus lignarius</name>
    <dbReference type="NCBI Taxonomy" id="156445"/>
    <lineage>
        <taxon>Eukaryota</taxon>
        <taxon>Metazoa</taxon>
        <taxon>Ecdysozoa</taxon>
        <taxon>Arthropoda</taxon>
        <taxon>Hexapoda</taxon>
        <taxon>Insecta</taxon>
        <taxon>Pterygota</taxon>
        <taxon>Neoptera</taxon>
        <taxon>Paraneoptera</taxon>
        <taxon>Hemiptera</taxon>
        <taxon>Heteroptera</taxon>
        <taxon>Panheteroptera</taxon>
        <taxon>Cimicomorpha</taxon>
        <taxon>Reduviidae</taxon>
        <taxon>Triatominae</taxon>
        <taxon>Panstrongylus</taxon>
    </lineage>
</organism>
<dbReference type="AlphaFoldDB" id="A0A224Y5L9"/>
<accession>A0A224Y5L9</accession>
<evidence type="ECO:0000256" key="1">
    <source>
        <dbReference type="SAM" id="SignalP"/>
    </source>
</evidence>
<name>A0A224Y5L9_9HEMI</name>
<evidence type="ECO:0000313" key="2">
    <source>
        <dbReference type="EMBL" id="JAW15789.1"/>
    </source>
</evidence>
<feature type="chain" id="PRO_5012443217" evidence="1">
    <location>
        <begin position="20"/>
        <end position="76"/>
    </location>
</feature>